<name>A0A382ZUZ1_9ZZZZ</name>
<keyword evidence="1" id="KW-0472">Membrane</keyword>
<sequence>MSTIDQMIWIGMGVGIMYFIGIVNITWF</sequence>
<protein>
    <submittedName>
        <fullName evidence="2">Uncharacterized protein</fullName>
    </submittedName>
</protein>
<dbReference type="AlphaFoldDB" id="A0A382ZUZ1"/>
<evidence type="ECO:0000256" key="1">
    <source>
        <dbReference type="SAM" id="Phobius"/>
    </source>
</evidence>
<organism evidence="2">
    <name type="scientific">marine metagenome</name>
    <dbReference type="NCBI Taxonomy" id="408172"/>
    <lineage>
        <taxon>unclassified sequences</taxon>
        <taxon>metagenomes</taxon>
        <taxon>ecological metagenomes</taxon>
    </lineage>
</organism>
<dbReference type="EMBL" id="UINC01186833">
    <property type="protein sequence ID" value="SVD99251.1"/>
    <property type="molecule type" value="Genomic_DNA"/>
</dbReference>
<keyword evidence="1" id="KW-1133">Transmembrane helix</keyword>
<evidence type="ECO:0000313" key="2">
    <source>
        <dbReference type="EMBL" id="SVD99251.1"/>
    </source>
</evidence>
<feature type="transmembrane region" description="Helical" evidence="1">
    <location>
        <begin position="7"/>
        <end position="27"/>
    </location>
</feature>
<proteinExistence type="predicted"/>
<gene>
    <name evidence="2" type="ORF">METZ01_LOCUS452105</name>
</gene>
<accession>A0A382ZUZ1</accession>
<keyword evidence="1" id="KW-0812">Transmembrane</keyword>
<reference evidence="2" key="1">
    <citation type="submission" date="2018-05" db="EMBL/GenBank/DDBJ databases">
        <authorList>
            <person name="Lanie J.A."/>
            <person name="Ng W.-L."/>
            <person name="Kazmierczak K.M."/>
            <person name="Andrzejewski T.M."/>
            <person name="Davidsen T.M."/>
            <person name="Wayne K.J."/>
            <person name="Tettelin H."/>
            <person name="Glass J.I."/>
            <person name="Rusch D."/>
            <person name="Podicherti R."/>
            <person name="Tsui H.-C.T."/>
            <person name="Winkler M.E."/>
        </authorList>
    </citation>
    <scope>NUCLEOTIDE SEQUENCE</scope>
</reference>